<dbReference type="EMBL" id="PJMU01000004">
    <property type="protein sequence ID" value="PKV62614.1"/>
    <property type="molecule type" value="Genomic_DNA"/>
</dbReference>
<dbReference type="InterPro" id="IPR028098">
    <property type="entry name" value="Glyco_trans_4-like_N"/>
</dbReference>
<gene>
    <name evidence="3" type="ORF">BD749_3494</name>
</gene>
<keyword evidence="3" id="KW-0808">Transferase</keyword>
<evidence type="ECO:0000313" key="4">
    <source>
        <dbReference type="Proteomes" id="UP000233782"/>
    </source>
</evidence>
<dbReference type="Pfam" id="PF13439">
    <property type="entry name" value="Glyco_transf_4"/>
    <property type="match status" value="1"/>
</dbReference>
<reference evidence="3 4" key="1">
    <citation type="submission" date="2017-12" db="EMBL/GenBank/DDBJ databases">
        <title>Genomic Encyclopedia of Type Strains, Phase III (KMG-III): the genomes of soil and plant-associated and newly described type strains.</title>
        <authorList>
            <person name="Whitman W."/>
        </authorList>
    </citation>
    <scope>NUCLEOTIDE SEQUENCE [LARGE SCALE GENOMIC DNA]</scope>
    <source>
        <strain evidence="3 4">LP43</strain>
    </source>
</reference>
<protein>
    <submittedName>
        <fullName evidence="3">Glycosyltransferase involved in cell wall biosynthesis</fullName>
    </submittedName>
</protein>
<dbReference type="PANTHER" id="PTHR12526:SF630">
    <property type="entry name" value="GLYCOSYLTRANSFERASE"/>
    <property type="match status" value="1"/>
</dbReference>
<dbReference type="InterPro" id="IPR001296">
    <property type="entry name" value="Glyco_trans_1"/>
</dbReference>
<accession>A0A2N3U7A1</accession>
<dbReference type="Pfam" id="PF00534">
    <property type="entry name" value="Glycos_transf_1"/>
    <property type="match status" value="1"/>
</dbReference>
<dbReference type="PANTHER" id="PTHR12526">
    <property type="entry name" value="GLYCOSYLTRANSFERASE"/>
    <property type="match status" value="1"/>
</dbReference>
<dbReference type="Proteomes" id="UP000233782">
    <property type="component" value="Unassembled WGS sequence"/>
</dbReference>
<dbReference type="GO" id="GO:0016757">
    <property type="term" value="F:glycosyltransferase activity"/>
    <property type="evidence" value="ECO:0007669"/>
    <property type="project" value="InterPro"/>
</dbReference>
<dbReference type="RefSeq" id="WP_101446772.1">
    <property type="nucleotide sequence ID" value="NZ_PJMU01000004.1"/>
</dbReference>
<dbReference type="CDD" id="cd03811">
    <property type="entry name" value="GT4_GT28_WabH-like"/>
    <property type="match status" value="1"/>
</dbReference>
<comment type="caution">
    <text evidence="3">The sequence shown here is derived from an EMBL/GenBank/DDBJ whole genome shotgun (WGS) entry which is preliminary data.</text>
</comment>
<keyword evidence="4" id="KW-1185">Reference proteome</keyword>
<dbReference type="AlphaFoldDB" id="A0A2N3U7A1"/>
<organism evidence="3 4">
    <name type="scientific">Pontibacter ramchanderi</name>
    <dbReference type="NCBI Taxonomy" id="1179743"/>
    <lineage>
        <taxon>Bacteria</taxon>
        <taxon>Pseudomonadati</taxon>
        <taxon>Bacteroidota</taxon>
        <taxon>Cytophagia</taxon>
        <taxon>Cytophagales</taxon>
        <taxon>Hymenobacteraceae</taxon>
        <taxon>Pontibacter</taxon>
    </lineage>
</organism>
<sequence length="371" mass="41517">MKRICFFPGTLSLGGIGKLFINLIEEYTSRGIPVDLFLTKKEGEFLEQIPENVRVFEGNGRASASIRSFINYLHKEKPFAVISAREYLNIVNIVCCATTLNRTKAVVSLHTNQTAENYYSQHKSALLYKKLHFKLMAKLLYKLPSKIIAVSEGVADDFALRMGVNRKNIEVIYNPVYKPYDLGCESVETVDLRFKNLNKRFVIGVGRLTQQKDFATLIEAFYLLRQKEDISLVILGEGPLREELEQQINQLSLSDHVLLLGFVSNPLYYVRRASALVVSSKFEGFGNTIVEALGVGTPVVSTNCPSGPDEILQNGKYGILVPTSDPDKMAAALAQILNNVSFQKKELITRAEDFAVAKIADKYLSYIEAVK</sequence>
<evidence type="ECO:0000259" key="1">
    <source>
        <dbReference type="Pfam" id="PF00534"/>
    </source>
</evidence>
<name>A0A2N3U7A1_9BACT</name>
<feature type="domain" description="Glycosyl transferase family 1" evidence="1">
    <location>
        <begin position="195"/>
        <end position="340"/>
    </location>
</feature>
<proteinExistence type="predicted"/>
<dbReference type="OrthoDB" id="1522162at2"/>
<dbReference type="SUPFAM" id="SSF53756">
    <property type="entry name" value="UDP-Glycosyltransferase/glycogen phosphorylase"/>
    <property type="match status" value="1"/>
</dbReference>
<dbReference type="Gene3D" id="3.40.50.2000">
    <property type="entry name" value="Glycogen Phosphorylase B"/>
    <property type="match status" value="2"/>
</dbReference>
<evidence type="ECO:0000259" key="2">
    <source>
        <dbReference type="Pfam" id="PF13439"/>
    </source>
</evidence>
<feature type="domain" description="Glycosyltransferase subfamily 4-like N-terminal" evidence="2">
    <location>
        <begin position="14"/>
        <end position="176"/>
    </location>
</feature>
<evidence type="ECO:0000313" key="3">
    <source>
        <dbReference type="EMBL" id="PKV62614.1"/>
    </source>
</evidence>